<dbReference type="PANTHER" id="PTHR43785">
    <property type="entry name" value="GAMMA-GLUTAMYLPUTRESCINE SYNTHETASE"/>
    <property type="match status" value="1"/>
</dbReference>
<reference evidence="9" key="1">
    <citation type="journal article" date="2022" name="G3 (Bethesda)">
        <title>High quality genome of the basidiomycete yeast Dioszegia hungarica PDD-24b-2 isolated from cloud water.</title>
        <authorList>
            <person name="Jarrige D."/>
            <person name="Haridas S."/>
            <person name="Bleykasten-Grosshans C."/>
            <person name="Joly M."/>
            <person name="Nadalig T."/>
            <person name="Sancelme M."/>
            <person name="Vuilleumier S."/>
            <person name="Grigoriev I.V."/>
            <person name="Amato P."/>
            <person name="Bringel F."/>
        </authorList>
    </citation>
    <scope>NUCLEOTIDE SEQUENCE</scope>
    <source>
        <strain evidence="9">PDD-24b-2</strain>
    </source>
</reference>
<evidence type="ECO:0000256" key="1">
    <source>
        <dbReference type="ARBA" id="ARBA00009897"/>
    </source>
</evidence>
<proteinExistence type="inferred from homology"/>
<comment type="caution">
    <text evidence="9">The sequence shown here is derived from an EMBL/GenBank/DDBJ whole genome shotgun (WGS) entry which is preliminary data.</text>
</comment>
<evidence type="ECO:0000256" key="3">
    <source>
        <dbReference type="ARBA" id="ARBA00022598"/>
    </source>
</evidence>
<evidence type="ECO:0000256" key="6">
    <source>
        <dbReference type="PROSITE-ProRule" id="PRU01331"/>
    </source>
</evidence>
<evidence type="ECO:0000259" key="8">
    <source>
        <dbReference type="PROSITE" id="PS51987"/>
    </source>
</evidence>
<dbReference type="GeneID" id="77728170"/>
<dbReference type="InterPro" id="IPR014746">
    <property type="entry name" value="Gln_synth/guanido_kin_cat_dom"/>
</dbReference>
<dbReference type="AlphaFoldDB" id="A0AA38H3S8"/>
<dbReference type="EMBL" id="JAKWFO010000008">
    <property type="protein sequence ID" value="KAI9633588.1"/>
    <property type="molecule type" value="Genomic_DNA"/>
</dbReference>
<evidence type="ECO:0000313" key="10">
    <source>
        <dbReference type="Proteomes" id="UP001164286"/>
    </source>
</evidence>
<comment type="similarity">
    <text evidence="1 6 7">Belongs to the glutamine synthetase family.</text>
</comment>
<keyword evidence="4" id="KW-0547">Nucleotide-binding</keyword>
<dbReference type="InterPro" id="IPR008146">
    <property type="entry name" value="Gln_synth_cat_dom"/>
</dbReference>
<gene>
    <name evidence="9" type="ORF">MKK02DRAFT_34536</name>
</gene>
<accession>A0AA38H3S8</accession>
<evidence type="ECO:0000256" key="4">
    <source>
        <dbReference type="ARBA" id="ARBA00022741"/>
    </source>
</evidence>
<dbReference type="FunFam" id="3.30.590.10:FF:000005">
    <property type="entry name" value="Probable glutamine synthetase"/>
    <property type="match status" value="1"/>
</dbReference>
<dbReference type="RefSeq" id="XP_052943365.1">
    <property type="nucleotide sequence ID" value="XM_053088965.1"/>
</dbReference>
<dbReference type="SMART" id="SM01230">
    <property type="entry name" value="Gln-synt_C"/>
    <property type="match status" value="1"/>
</dbReference>
<evidence type="ECO:0000256" key="7">
    <source>
        <dbReference type="RuleBase" id="RU000384"/>
    </source>
</evidence>
<feature type="domain" description="GS catalytic" evidence="8">
    <location>
        <begin position="126"/>
        <end position="483"/>
    </location>
</feature>
<dbReference type="FunFam" id="3.10.20.70:FF:000013">
    <property type="entry name" value="Glutamine synthetase bacteria"/>
    <property type="match status" value="1"/>
</dbReference>
<dbReference type="GO" id="GO:0006542">
    <property type="term" value="P:glutamine biosynthetic process"/>
    <property type="evidence" value="ECO:0007669"/>
    <property type="project" value="InterPro"/>
</dbReference>
<dbReference type="GO" id="GO:0005524">
    <property type="term" value="F:ATP binding"/>
    <property type="evidence" value="ECO:0007669"/>
    <property type="project" value="UniProtKB-KW"/>
</dbReference>
<keyword evidence="10" id="KW-1185">Reference proteome</keyword>
<sequence>MGPSPTKDAPSTMEELKTLLKDDNKVKVAGVDIDGVLRGKIMSKDKFLSAAKSDGFGFCSVIFGWDIHDVTYSKELMVSNRANGYRDLLASIDLSTFRRLPWERNIPFFLLRFITPETGKHLEVDPRGVLADVVQRAEESGWKCMAGAEFEYFQFKETPDSVKAKGFTNLQALTPGMHGYSLLRPTLNTDYFHDLYDQAEQFGIEVEGHHTETGPGVFESALAYTDCLRMADNACLFKLLAKSVGMGYGIIPTFMAKPYTDMPGCSGHIHVSLRDKSGRNKFALNKEDKDGGKGRASAKYDDLKYISQEAEWFLGGLLEGLPSVIPLMCPNINSYKRLLGGEAMWAPDTASYGYESRAASIRLIGPPGAPAEATRFEVRVPGADMNPYYALSAIFALGLRGIANKTAVTYGPIGSEGAKHDDLPQLPTSLDMATKVFKASGSIAREVLGDYFVDHVAGAKEHELDVHRRAVTNWEVERYLELV</sequence>
<name>A0AA38H3S8_9TREE</name>
<dbReference type="Gene3D" id="3.10.20.70">
    <property type="entry name" value="Glutamine synthetase, N-terminal domain"/>
    <property type="match status" value="1"/>
</dbReference>
<dbReference type="InterPro" id="IPR036651">
    <property type="entry name" value="Gln_synt_N_sf"/>
</dbReference>
<dbReference type="Gene3D" id="3.30.590.10">
    <property type="entry name" value="Glutamine synthetase/guanido kinase, catalytic domain"/>
    <property type="match status" value="1"/>
</dbReference>
<dbReference type="SUPFAM" id="SSF54368">
    <property type="entry name" value="Glutamine synthetase, N-terminal domain"/>
    <property type="match status" value="1"/>
</dbReference>
<protein>
    <recommendedName>
        <fullName evidence="2">Glutamine synthetase</fullName>
    </recommendedName>
</protein>
<evidence type="ECO:0000313" key="9">
    <source>
        <dbReference type="EMBL" id="KAI9633588.1"/>
    </source>
</evidence>
<dbReference type="GO" id="GO:0006576">
    <property type="term" value="P:biogenic amine metabolic process"/>
    <property type="evidence" value="ECO:0007669"/>
    <property type="project" value="UniProtKB-ARBA"/>
</dbReference>
<dbReference type="PROSITE" id="PS51987">
    <property type="entry name" value="GS_CATALYTIC"/>
    <property type="match status" value="1"/>
</dbReference>
<dbReference type="GO" id="GO:0004356">
    <property type="term" value="F:glutamine synthetase activity"/>
    <property type="evidence" value="ECO:0007669"/>
    <property type="project" value="InterPro"/>
</dbReference>
<dbReference type="Pfam" id="PF00120">
    <property type="entry name" value="Gln-synt_C"/>
    <property type="match status" value="1"/>
</dbReference>
<evidence type="ECO:0000256" key="5">
    <source>
        <dbReference type="ARBA" id="ARBA00022840"/>
    </source>
</evidence>
<keyword evidence="3" id="KW-0436">Ligase</keyword>
<dbReference type="PANTHER" id="PTHR43785:SF12">
    <property type="entry name" value="TYPE-1 GLUTAMINE SYNTHETASE 2"/>
    <property type="match status" value="1"/>
</dbReference>
<dbReference type="Proteomes" id="UP001164286">
    <property type="component" value="Unassembled WGS sequence"/>
</dbReference>
<dbReference type="SUPFAM" id="SSF55931">
    <property type="entry name" value="Glutamine synthetase/guanido kinase"/>
    <property type="match status" value="1"/>
</dbReference>
<evidence type="ECO:0000256" key="2">
    <source>
        <dbReference type="ARBA" id="ARBA00021364"/>
    </source>
</evidence>
<keyword evidence="5" id="KW-0067">ATP-binding</keyword>
<organism evidence="9 10">
    <name type="scientific">Dioszegia hungarica</name>
    <dbReference type="NCBI Taxonomy" id="4972"/>
    <lineage>
        <taxon>Eukaryota</taxon>
        <taxon>Fungi</taxon>
        <taxon>Dikarya</taxon>
        <taxon>Basidiomycota</taxon>
        <taxon>Agaricomycotina</taxon>
        <taxon>Tremellomycetes</taxon>
        <taxon>Tremellales</taxon>
        <taxon>Bulleribasidiaceae</taxon>
        <taxon>Dioszegia</taxon>
    </lineage>
</organism>